<dbReference type="InterPro" id="IPR014710">
    <property type="entry name" value="RmlC-like_jellyroll"/>
</dbReference>
<protein>
    <submittedName>
        <fullName evidence="5">AraC family transcriptional regulatory protein</fullName>
    </submittedName>
</protein>
<reference evidence="5 6" key="1">
    <citation type="journal article" date="2013" name="Genome Announc.">
        <title>Draft Genome Sequence of the Cellulolytic, Mesophilic, Anaerobic Bacterium Clostridium termitidis Strain CT1112 (DSM 5398).</title>
        <authorList>
            <person name="Lal S."/>
            <person name="Ramachandran U."/>
            <person name="Zhang X."/>
            <person name="Munir R."/>
            <person name="Sparling R."/>
            <person name="Levin D.B."/>
        </authorList>
    </citation>
    <scope>NUCLEOTIDE SEQUENCE [LARGE SCALE GENOMIC DNA]</scope>
    <source>
        <strain evidence="5 6">CT1112</strain>
    </source>
</reference>
<evidence type="ECO:0000256" key="1">
    <source>
        <dbReference type="ARBA" id="ARBA00023015"/>
    </source>
</evidence>
<dbReference type="Pfam" id="PF12833">
    <property type="entry name" value="HTH_18"/>
    <property type="match status" value="1"/>
</dbReference>
<keyword evidence="6" id="KW-1185">Reference proteome</keyword>
<dbReference type="SUPFAM" id="SSF51215">
    <property type="entry name" value="Regulatory protein AraC"/>
    <property type="match status" value="1"/>
</dbReference>
<dbReference type="Gene3D" id="1.10.10.60">
    <property type="entry name" value="Homeodomain-like"/>
    <property type="match status" value="2"/>
</dbReference>
<dbReference type="GO" id="GO:0043565">
    <property type="term" value="F:sequence-specific DNA binding"/>
    <property type="evidence" value="ECO:0007669"/>
    <property type="project" value="InterPro"/>
</dbReference>
<dbReference type="PROSITE" id="PS01124">
    <property type="entry name" value="HTH_ARAC_FAMILY_2"/>
    <property type="match status" value="1"/>
</dbReference>
<dbReference type="PANTHER" id="PTHR43280:SF34">
    <property type="entry name" value="ARAC-FAMILY TRANSCRIPTIONAL REGULATOR"/>
    <property type="match status" value="1"/>
</dbReference>
<evidence type="ECO:0000256" key="2">
    <source>
        <dbReference type="ARBA" id="ARBA00023125"/>
    </source>
</evidence>
<dbReference type="InterPro" id="IPR037923">
    <property type="entry name" value="HTH-like"/>
</dbReference>
<dbReference type="SUPFAM" id="SSF46689">
    <property type="entry name" value="Homeodomain-like"/>
    <property type="match status" value="1"/>
</dbReference>
<dbReference type="InterPro" id="IPR018060">
    <property type="entry name" value="HTH_AraC"/>
</dbReference>
<proteinExistence type="predicted"/>
<dbReference type="InterPro" id="IPR003313">
    <property type="entry name" value="AraC-bd"/>
</dbReference>
<accession>S0FP80</accession>
<dbReference type="Gene3D" id="2.60.120.10">
    <property type="entry name" value="Jelly Rolls"/>
    <property type="match status" value="1"/>
</dbReference>
<comment type="caution">
    <text evidence="5">The sequence shown here is derived from an EMBL/GenBank/DDBJ whole genome shotgun (WGS) entry which is preliminary data.</text>
</comment>
<evidence type="ECO:0000259" key="4">
    <source>
        <dbReference type="PROSITE" id="PS01124"/>
    </source>
</evidence>
<name>S0FP80_RUMCE</name>
<gene>
    <name evidence="5" type="ORF">CTER_0233</name>
</gene>
<sequence>MPVQKLSLSDYLRSGMESSGSFFTSTKFISTEHYHDFFEFCFITEGKIYHSFNGNREILQQGNLIFIRPEDIHSFEVIDSEYFQFINLAVSPETIYDMFKYLGNGFKPERFIKAPNPIKTEIPKSETESLKSKFEHFILMPRYDEGKINSDLRAVLVEVFTHYFPMKLWENKTSVPIWLDWLYKEMQKKENFVGGIAVMQKIACKSPEHLCREFKKHFNKTPTEFINDTRLNYARNLLVFSDEKIIDIAYSSGFQNLSHFCHEFKRKFLIPPTSYRKLYQKVIGTEQA</sequence>
<organism evidence="5 6">
    <name type="scientific">Ruminiclostridium cellobioparum subsp. termitidis CT1112</name>
    <dbReference type="NCBI Taxonomy" id="1195236"/>
    <lineage>
        <taxon>Bacteria</taxon>
        <taxon>Bacillati</taxon>
        <taxon>Bacillota</taxon>
        <taxon>Clostridia</taxon>
        <taxon>Eubacteriales</taxon>
        <taxon>Oscillospiraceae</taxon>
        <taxon>Ruminiclostridium</taxon>
    </lineage>
</organism>
<dbReference type="Proteomes" id="UP000014155">
    <property type="component" value="Unassembled WGS sequence"/>
</dbReference>
<dbReference type="eggNOG" id="COG2207">
    <property type="taxonomic scope" value="Bacteria"/>
</dbReference>
<dbReference type="PANTHER" id="PTHR43280">
    <property type="entry name" value="ARAC-FAMILY TRANSCRIPTIONAL REGULATOR"/>
    <property type="match status" value="1"/>
</dbReference>
<keyword evidence="1" id="KW-0805">Transcription regulation</keyword>
<dbReference type="RefSeq" id="WP_004623463.1">
    <property type="nucleotide sequence ID" value="NZ_AORV01000015.1"/>
</dbReference>
<evidence type="ECO:0000313" key="6">
    <source>
        <dbReference type="Proteomes" id="UP000014155"/>
    </source>
</evidence>
<dbReference type="Pfam" id="PF02311">
    <property type="entry name" value="AraC_binding"/>
    <property type="match status" value="1"/>
</dbReference>
<dbReference type="GO" id="GO:0003700">
    <property type="term" value="F:DNA-binding transcription factor activity"/>
    <property type="evidence" value="ECO:0007669"/>
    <property type="project" value="InterPro"/>
</dbReference>
<feature type="domain" description="HTH araC/xylS-type" evidence="4">
    <location>
        <begin position="206"/>
        <end position="278"/>
    </location>
</feature>
<keyword evidence="2" id="KW-0238">DNA-binding</keyword>
<dbReference type="InterPro" id="IPR009057">
    <property type="entry name" value="Homeodomain-like_sf"/>
</dbReference>
<keyword evidence="3" id="KW-0804">Transcription</keyword>
<evidence type="ECO:0000256" key="3">
    <source>
        <dbReference type="ARBA" id="ARBA00023163"/>
    </source>
</evidence>
<dbReference type="EMBL" id="AORV01000015">
    <property type="protein sequence ID" value="EMS73702.1"/>
    <property type="molecule type" value="Genomic_DNA"/>
</dbReference>
<dbReference type="PATRIC" id="fig|1195236.3.peg.536"/>
<evidence type="ECO:0000313" key="5">
    <source>
        <dbReference type="EMBL" id="EMS73702.1"/>
    </source>
</evidence>
<dbReference type="STRING" id="1195236.CTER_0233"/>
<dbReference type="AlphaFoldDB" id="S0FP80"/>
<dbReference type="SMART" id="SM00342">
    <property type="entry name" value="HTH_ARAC"/>
    <property type="match status" value="1"/>
</dbReference>